<evidence type="ECO:0000313" key="2">
    <source>
        <dbReference type="Proteomes" id="UP000216004"/>
    </source>
</evidence>
<reference evidence="1 2" key="1">
    <citation type="journal article" date="2017" name="BMC Genomics">
        <title>Comparative genomic and phylogenomic analyses of the Bifidobacteriaceae family.</title>
        <authorList>
            <person name="Lugli G.A."/>
            <person name="Milani C."/>
            <person name="Turroni F."/>
            <person name="Duranti S."/>
            <person name="Mancabelli L."/>
            <person name="Mangifesta M."/>
            <person name="Ferrario C."/>
            <person name="Modesto M."/>
            <person name="Mattarelli P."/>
            <person name="Jiri K."/>
            <person name="van Sinderen D."/>
            <person name="Ventura M."/>
        </authorList>
    </citation>
    <scope>NUCLEOTIDE SEQUENCE [LARGE SCALE GENOMIC DNA]</scope>
    <source>
        <strain evidence="1 2">DSM 22924</strain>
    </source>
</reference>
<keyword evidence="2" id="KW-1185">Reference proteome</keyword>
<proteinExistence type="predicted"/>
<protein>
    <submittedName>
        <fullName evidence="1">Uncharacterized protein</fullName>
    </submittedName>
</protein>
<name>A0A261EVH9_9BIFI</name>
<organism evidence="1 2">
    <name type="scientific">Bombiscardovia coagulans</name>
    <dbReference type="NCBI Taxonomy" id="686666"/>
    <lineage>
        <taxon>Bacteria</taxon>
        <taxon>Bacillati</taxon>
        <taxon>Actinomycetota</taxon>
        <taxon>Actinomycetes</taxon>
        <taxon>Bifidobacteriales</taxon>
        <taxon>Bifidobacteriaceae</taxon>
        <taxon>Bombiscardovia</taxon>
    </lineage>
</organism>
<evidence type="ECO:0000313" key="1">
    <source>
        <dbReference type="EMBL" id="OZG50862.1"/>
    </source>
</evidence>
<dbReference type="AlphaFoldDB" id="A0A261EVH9"/>
<dbReference type="Proteomes" id="UP000216004">
    <property type="component" value="Unassembled WGS sequence"/>
</dbReference>
<dbReference type="EMBL" id="MWWS01000002">
    <property type="protein sequence ID" value="OZG50862.1"/>
    <property type="molecule type" value="Genomic_DNA"/>
</dbReference>
<comment type="caution">
    <text evidence="1">The sequence shown here is derived from an EMBL/GenBank/DDBJ whole genome shotgun (WGS) entry which is preliminary data.</text>
</comment>
<accession>A0A261EVH9</accession>
<gene>
    <name evidence="1" type="ORF">BOCO_0048</name>
</gene>
<sequence>MSAMQASAERNTVTKRITIFLAVGANLVSSSILTSIGENEIRRLAYNKVTKKMTDYMICQFWPCGSGCLV</sequence>